<dbReference type="InterPro" id="IPR039251">
    <property type="entry name" value="OXLD1"/>
</dbReference>
<dbReference type="InterPro" id="IPR019180">
    <property type="entry name" value="Oxidoreductase-like_N"/>
</dbReference>
<dbReference type="GO" id="GO:0005739">
    <property type="term" value="C:mitochondrion"/>
    <property type="evidence" value="ECO:0007669"/>
    <property type="project" value="TreeGrafter"/>
</dbReference>
<dbReference type="PANTHER" id="PTHR21193:SF3">
    <property type="entry name" value="OXIDOREDUCTASE-LIKE DOMAIN-CONTAINING PROTEIN 1"/>
    <property type="match status" value="1"/>
</dbReference>
<dbReference type="Pfam" id="PF09791">
    <property type="entry name" value="Oxidored-like"/>
    <property type="match status" value="1"/>
</dbReference>
<feature type="domain" description="Oxidoreductase-like" evidence="2">
    <location>
        <begin position="82"/>
        <end position="126"/>
    </location>
</feature>
<reference evidence="3 4" key="1">
    <citation type="journal article" date="2007" name="Nat. Biotechnol.">
        <title>Genome sequence of the lignocellulose-bioconverting and xylose-fermenting yeast Pichia stipitis.</title>
        <authorList>
            <person name="Jeffries T.W."/>
            <person name="Grigoriev I.V."/>
            <person name="Grimwood J."/>
            <person name="Laplaza J.M."/>
            <person name="Aerts A."/>
            <person name="Salamov A."/>
            <person name="Schmutz J."/>
            <person name="Lindquist E."/>
            <person name="Dehal P."/>
            <person name="Shapiro H."/>
            <person name="Jin Y.S."/>
            <person name="Passoth V."/>
            <person name="Richardson P.M."/>
        </authorList>
    </citation>
    <scope>NUCLEOTIDE SEQUENCE [LARGE SCALE GENOMIC DNA]</scope>
    <source>
        <strain evidence="4">ATCC 58785 / CBS 6054 / NBRC 10063 / NRRL Y-11545</strain>
    </source>
</reference>
<dbReference type="AlphaFoldDB" id="A3GGE2"/>
<dbReference type="HOGENOM" id="CLU_062297_1_0_1"/>
<evidence type="ECO:0000259" key="2">
    <source>
        <dbReference type="Pfam" id="PF09791"/>
    </source>
</evidence>
<proteinExistence type="predicted"/>
<dbReference type="OrthoDB" id="10064411at2759"/>
<feature type="non-terminal residue" evidence="3">
    <location>
        <position position="1"/>
    </location>
</feature>
<dbReference type="InParanoid" id="A3GGE2"/>
<dbReference type="GeneID" id="4851341"/>
<evidence type="ECO:0000313" key="3">
    <source>
        <dbReference type="EMBL" id="EAZ63917.2"/>
    </source>
</evidence>
<evidence type="ECO:0000313" key="4">
    <source>
        <dbReference type="Proteomes" id="UP000002258"/>
    </source>
</evidence>
<sequence length="212" mass="24117">KQYAFYDLVLRTPSHPSHPIEASMMSASDYQELKKTSKTTFEGNYNLHELTREEKIARVFGNRIKGEAPRSSSRLLRGEPKVIAGVTVPERPIEPDNCCMSGCINCVWELFNDDVKDWNQKRKLAAEKLVLAGGRWPDNFHAPLKYLKSENYPLSQSSISTDMDESKEPQDAEDESWQGVPVAIRVFAETERLLKVRKAEREARKSEQTASA</sequence>
<dbReference type="PANTHER" id="PTHR21193">
    <property type="entry name" value="OXIDOREDUCTASE-LIKE DOMAIN-CONTAINING PROTEIN 1"/>
    <property type="match status" value="1"/>
</dbReference>
<feature type="region of interest" description="Disordered" evidence="1">
    <location>
        <begin position="157"/>
        <end position="178"/>
    </location>
</feature>
<dbReference type="eggNOG" id="KOG4690">
    <property type="taxonomic scope" value="Eukaryota"/>
</dbReference>
<keyword evidence="4" id="KW-1185">Reference proteome</keyword>
<dbReference type="FunCoup" id="A3GGE2">
    <property type="interactions" value="57"/>
</dbReference>
<dbReference type="STRING" id="322104.A3GGE2"/>
<protein>
    <recommendedName>
        <fullName evidence="2">Oxidoreductase-like domain-containing protein</fullName>
    </recommendedName>
</protein>
<name>A3GGE2_PICST</name>
<dbReference type="Proteomes" id="UP000002258">
    <property type="component" value="Chromosome 1"/>
</dbReference>
<dbReference type="EMBL" id="AAVQ01000001">
    <property type="protein sequence ID" value="EAZ63917.2"/>
    <property type="molecule type" value="Genomic_DNA"/>
</dbReference>
<organism evidence="3 4">
    <name type="scientific">Scheffersomyces stipitis (strain ATCC 58785 / CBS 6054 / NBRC 10063 / NRRL Y-11545)</name>
    <name type="common">Yeast</name>
    <name type="synonym">Pichia stipitis</name>
    <dbReference type="NCBI Taxonomy" id="322104"/>
    <lineage>
        <taxon>Eukaryota</taxon>
        <taxon>Fungi</taxon>
        <taxon>Dikarya</taxon>
        <taxon>Ascomycota</taxon>
        <taxon>Saccharomycotina</taxon>
        <taxon>Pichiomycetes</taxon>
        <taxon>Debaryomycetaceae</taxon>
        <taxon>Scheffersomyces</taxon>
    </lineage>
</organism>
<gene>
    <name evidence="3" type="ORF">PICST_51082</name>
</gene>
<comment type="caution">
    <text evidence="3">The sequence shown here is derived from an EMBL/GenBank/DDBJ whole genome shotgun (WGS) entry which is preliminary data.</text>
</comment>
<dbReference type="KEGG" id="pic:PICST_51082"/>
<dbReference type="OMA" id="CVWEIYN"/>
<dbReference type="RefSeq" id="XP_001387940.2">
    <property type="nucleotide sequence ID" value="XM_001387903.1"/>
</dbReference>
<evidence type="ECO:0000256" key="1">
    <source>
        <dbReference type="SAM" id="MobiDB-lite"/>
    </source>
</evidence>
<accession>A3GGE2</accession>